<feature type="domain" description="Restriction endonuclease type IV Mrr" evidence="1">
    <location>
        <begin position="23"/>
        <end position="132"/>
    </location>
</feature>
<keyword evidence="2" id="KW-0378">Hydrolase</keyword>
<keyword evidence="2" id="KW-0255">Endonuclease</keyword>
<dbReference type="EMBL" id="JARAWP010000040">
    <property type="protein sequence ID" value="MDX3024986.1"/>
    <property type="molecule type" value="Genomic_DNA"/>
</dbReference>
<name>A0ABU4MA50_9ACTN</name>
<organism evidence="2 3">
    <name type="scientific">Streptomyces acidiscabies</name>
    <dbReference type="NCBI Taxonomy" id="42234"/>
    <lineage>
        <taxon>Bacteria</taxon>
        <taxon>Bacillati</taxon>
        <taxon>Actinomycetota</taxon>
        <taxon>Actinomycetes</taxon>
        <taxon>Kitasatosporales</taxon>
        <taxon>Streptomycetaceae</taxon>
        <taxon>Streptomyces</taxon>
    </lineage>
</organism>
<dbReference type="GO" id="GO:0016787">
    <property type="term" value="F:hydrolase activity"/>
    <property type="evidence" value="ECO:0007669"/>
    <property type="project" value="UniProtKB-KW"/>
</dbReference>
<dbReference type="GO" id="GO:0004519">
    <property type="term" value="F:endonuclease activity"/>
    <property type="evidence" value="ECO:0007669"/>
    <property type="project" value="UniProtKB-KW"/>
</dbReference>
<dbReference type="InterPro" id="IPR011335">
    <property type="entry name" value="Restrct_endonuc-II-like"/>
</dbReference>
<comment type="caution">
    <text evidence="2">The sequence shown here is derived from an EMBL/GenBank/DDBJ whole genome shotgun (WGS) entry which is preliminary data.</text>
</comment>
<protein>
    <submittedName>
        <fullName evidence="2">Restriction endonuclease</fullName>
        <ecNumber evidence="2">3.1.21.-</ecNumber>
    </submittedName>
</protein>
<dbReference type="Pfam" id="PF04471">
    <property type="entry name" value="Mrr_cat"/>
    <property type="match status" value="1"/>
</dbReference>
<evidence type="ECO:0000313" key="3">
    <source>
        <dbReference type="Proteomes" id="UP001272987"/>
    </source>
</evidence>
<dbReference type="InterPro" id="IPR007560">
    <property type="entry name" value="Restrct_endonuc_IV_Mrr"/>
</dbReference>
<proteinExistence type="predicted"/>
<keyword evidence="3" id="KW-1185">Reference proteome</keyword>
<evidence type="ECO:0000313" key="2">
    <source>
        <dbReference type="EMBL" id="MDX3024986.1"/>
    </source>
</evidence>
<keyword evidence="2" id="KW-0540">Nuclease</keyword>
<dbReference type="RefSeq" id="WP_319167395.1">
    <property type="nucleotide sequence ID" value="NZ_JARAWP010000040.1"/>
</dbReference>
<reference evidence="2 3" key="1">
    <citation type="journal article" date="2023" name="Microb. Genom.">
        <title>Mesoterricola silvestris gen. nov., sp. nov., Mesoterricola sediminis sp. nov., Geothrix oryzae sp. nov., Geothrix edaphica sp. nov., Geothrix rubra sp. nov., and Geothrix limicola sp. nov., six novel members of Acidobacteriota isolated from soils.</title>
        <authorList>
            <person name="Weisberg A.J."/>
            <person name="Pearce E."/>
            <person name="Kramer C.G."/>
            <person name="Chang J.H."/>
            <person name="Clarke C.R."/>
        </authorList>
    </citation>
    <scope>NUCLEOTIDE SEQUENCE [LARGE SCALE GENOMIC DNA]</scope>
    <source>
        <strain evidence="2 3">NB05-1H</strain>
    </source>
</reference>
<accession>A0ABU4MA50</accession>
<dbReference type="EC" id="3.1.21.-" evidence="2"/>
<dbReference type="Proteomes" id="UP001272987">
    <property type="component" value="Unassembled WGS sequence"/>
</dbReference>
<dbReference type="SUPFAM" id="SSF52980">
    <property type="entry name" value="Restriction endonuclease-like"/>
    <property type="match status" value="1"/>
</dbReference>
<gene>
    <name evidence="2" type="ORF">PV666_45050</name>
</gene>
<evidence type="ECO:0000259" key="1">
    <source>
        <dbReference type="Pfam" id="PF04471"/>
    </source>
</evidence>
<sequence length="478" mass="52822">MPRGTLSADFEFLRAVTNAHQRGRKFEELLERLFRQAHFRVDRDAGIAAPRQTDLVARYGDVWYLIEAKWQNAAADVDVFDAVFRRLQRAASSPVVGVIVSVSGFTDTVIAEAAKCRGEELVLLLGEEELTALLAAPESVAGLLHRKREDLVTHGRVRLAAGAKPRRRRRRPSADLPASGLRLLDAGLVPTARVAGDGGFTDLVFAQELPDVDWVPAEGNGVCLDLPIGAFDENGLADLLFALTSLGWTTSQPQWAIQQATRNWHGVGAREFLDTLRSWKERYDDLDEDEVHHTEKVTYVDTIQGGGFYTLAADVSSDPSRVVQHCHVSFQLTGIPLDTQPLRHIFEQFDAVGTGCFRPMTAKAVTRDWLPEPHPLEVVGYLVSHDPFPSDEPDAADGEAADMPKPPEDWVIGIVAANPFREADPPDGWPGQLRSSGVIVCSLRSHHPLEGLPDGYRLYGWEQARTTDARVLRPIADW</sequence>